<dbReference type="Gene3D" id="1.10.10.2230">
    <property type="match status" value="1"/>
</dbReference>
<evidence type="ECO:0000256" key="12">
    <source>
        <dbReference type="PIRSR" id="PIRSR037404-1"/>
    </source>
</evidence>
<dbReference type="GO" id="GO:0003682">
    <property type="term" value="F:chromatin binding"/>
    <property type="evidence" value="ECO:0007669"/>
    <property type="project" value="UniProtKB-UniRule"/>
</dbReference>
<keyword evidence="4 11" id="KW-0949">S-adenosyl-L-methionine</keyword>
<dbReference type="InterPro" id="IPR031303">
    <property type="entry name" value="C5_meth_CS"/>
</dbReference>
<dbReference type="InterPro" id="IPR043151">
    <property type="entry name" value="BAH_sf"/>
</dbReference>
<dbReference type="InterPro" id="IPR029063">
    <property type="entry name" value="SAM-dependent_MTases_sf"/>
</dbReference>
<evidence type="ECO:0000256" key="6">
    <source>
        <dbReference type="ARBA" id="ARBA00022737"/>
    </source>
</evidence>
<dbReference type="KEGG" id="gmw:113520491"/>
<dbReference type="Proteomes" id="UP001652740">
    <property type="component" value="Unplaced"/>
</dbReference>
<dbReference type="GO" id="GO:0032259">
    <property type="term" value="P:methylation"/>
    <property type="evidence" value="ECO:0007669"/>
    <property type="project" value="UniProtKB-KW"/>
</dbReference>
<dbReference type="Gene3D" id="2.30.30.490">
    <property type="match status" value="2"/>
</dbReference>
<keyword evidence="10 11" id="KW-0539">Nucleus</keyword>
<dbReference type="Pfam" id="PF02008">
    <property type="entry name" value="zf-CXXC"/>
    <property type="match status" value="1"/>
</dbReference>
<dbReference type="PROSITE" id="PS51058">
    <property type="entry name" value="ZF_CXXC"/>
    <property type="match status" value="1"/>
</dbReference>
<evidence type="ECO:0000256" key="1">
    <source>
        <dbReference type="ARBA" id="ARBA00004123"/>
    </source>
</evidence>
<feature type="region of interest" description="Disordered" evidence="17">
    <location>
        <begin position="1"/>
        <end position="33"/>
    </location>
</feature>
<dbReference type="PROSITE" id="PS00094">
    <property type="entry name" value="C5_MTASE_1"/>
    <property type="match status" value="1"/>
</dbReference>
<keyword evidence="3 11" id="KW-0808">Transferase</keyword>
<feature type="region of interest" description="Disordered" evidence="17">
    <location>
        <begin position="127"/>
        <end position="156"/>
    </location>
</feature>
<feature type="region of interest" description="Disordered" evidence="17">
    <location>
        <begin position="68"/>
        <end position="96"/>
    </location>
</feature>
<dbReference type="InterPro" id="IPR050390">
    <property type="entry name" value="C5-Methyltransferase"/>
</dbReference>
<dbReference type="PROSITE" id="PS51679">
    <property type="entry name" value="SAM_MT_C5"/>
    <property type="match status" value="1"/>
</dbReference>
<evidence type="ECO:0000256" key="15">
    <source>
        <dbReference type="RuleBase" id="RU000416"/>
    </source>
</evidence>
<comment type="catalytic activity">
    <reaction evidence="11 16">
        <text>a 2'-deoxycytidine in DNA + S-adenosyl-L-methionine = a 5-methyl-2'-deoxycytidine in DNA + S-adenosyl-L-homocysteine + H(+)</text>
        <dbReference type="Rhea" id="RHEA:13681"/>
        <dbReference type="Rhea" id="RHEA-COMP:11369"/>
        <dbReference type="Rhea" id="RHEA-COMP:11370"/>
        <dbReference type="ChEBI" id="CHEBI:15378"/>
        <dbReference type="ChEBI" id="CHEBI:57856"/>
        <dbReference type="ChEBI" id="CHEBI:59789"/>
        <dbReference type="ChEBI" id="CHEBI:85452"/>
        <dbReference type="ChEBI" id="CHEBI:85454"/>
        <dbReference type="EC" id="2.1.1.37"/>
    </reaction>
</comment>
<keyword evidence="7 13" id="KW-0863">Zinc-finger</keyword>
<dbReference type="InterPro" id="IPR018117">
    <property type="entry name" value="C5_DNA_meth_AS"/>
</dbReference>
<evidence type="ECO:0000256" key="9">
    <source>
        <dbReference type="ARBA" id="ARBA00023125"/>
    </source>
</evidence>
<keyword evidence="9 11" id="KW-0238">DNA-binding</keyword>
<keyword evidence="6" id="KW-0677">Repeat</keyword>
<gene>
    <name evidence="21" type="primary">LOC113520491</name>
</gene>
<accession>A0A6J1WYY1</accession>
<keyword evidence="5" id="KW-0479">Metal-binding</keyword>
<dbReference type="EC" id="2.1.1.37" evidence="11"/>
<dbReference type="GO" id="GO:0003886">
    <property type="term" value="F:DNA (cytosine-5-)-methyltransferase activity"/>
    <property type="evidence" value="ECO:0007669"/>
    <property type="project" value="UniProtKB-UniRule"/>
</dbReference>
<protein>
    <recommendedName>
        <fullName evidence="11">DNA (cytosine-5)-methyltransferase</fullName>
        <ecNumber evidence="11">2.1.1.37</ecNumber>
    </recommendedName>
</protein>
<dbReference type="InterPro" id="IPR001525">
    <property type="entry name" value="C5_MeTfrase"/>
</dbReference>
<evidence type="ECO:0000256" key="13">
    <source>
        <dbReference type="PROSITE-ProRule" id="PRU00509"/>
    </source>
</evidence>
<dbReference type="RefSeq" id="XP_026761630.2">
    <property type="nucleotide sequence ID" value="XM_026905829.3"/>
</dbReference>
<evidence type="ECO:0000256" key="8">
    <source>
        <dbReference type="ARBA" id="ARBA00022833"/>
    </source>
</evidence>
<organism evidence="20 21">
    <name type="scientific">Galleria mellonella</name>
    <name type="common">Greater wax moth</name>
    <dbReference type="NCBI Taxonomy" id="7137"/>
    <lineage>
        <taxon>Eukaryota</taxon>
        <taxon>Metazoa</taxon>
        <taxon>Ecdysozoa</taxon>
        <taxon>Arthropoda</taxon>
        <taxon>Hexapoda</taxon>
        <taxon>Insecta</taxon>
        <taxon>Pterygota</taxon>
        <taxon>Neoptera</taxon>
        <taxon>Endopterygota</taxon>
        <taxon>Lepidoptera</taxon>
        <taxon>Glossata</taxon>
        <taxon>Ditrysia</taxon>
        <taxon>Pyraloidea</taxon>
        <taxon>Pyralidae</taxon>
        <taxon>Galleriinae</taxon>
        <taxon>Galleria</taxon>
    </lineage>
</organism>
<keyword evidence="8" id="KW-0862">Zinc</keyword>
<evidence type="ECO:0000256" key="14">
    <source>
        <dbReference type="PROSITE-ProRule" id="PRU01016"/>
    </source>
</evidence>
<evidence type="ECO:0000313" key="20">
    <source>
        <dbReference type="Proteomes" id="UP001652740"/>
    </source>
</evidence>
<comment type="similarity">
    <text evidence="11 14 15">Belongs to the class I-like SAM-binding methyltransferase superfamily. C5-methyltransferase family.</text>
</comment>
<dbReference type="SMART" id="SM00439">
    <property type="entry name" value="BAH"/>
    <property type="match status" value="2"/>
</dbReference>
<feature type="domain" description="BAH" evidence="18">
    <location>
        <begin position="810"/>
        <end position="938"/>
    </location>
</feature>
<dbReference type="Gene3D" id="3.90.120.10">
    <property type="entry name" value="DNA Methylase, subunit A, domain 2"/>
    <property type="match status" value="1"/>
</dbReference>
<dbReference type="PROSITE" id="PS00095">
    <property type="entry name" value="C5_MTASE_2"/>
    <property type="match status" value="1"/>
</dbReference>
<evidence type="ECO:0000256" key="7">
    <source>
        <dbReference type="ARBA" id="ARBA00022771"/>
    </source>
</evidence>
<dbReference type="GO" id="GO:0044027">
    <property type="term" value="P:negative regulation of gene expression via chromosomal CpG island methylation"/>
    <property type="evidence" value="ECO:0007669"/>
    <property type="project" value="TreeGrafter"/>
</dbReference>
<dbReference type="GO" id="GO:0003677">
    <property type="term" value="F:DNA binding"/>
    <property type="evidence" value="ECO:0007669"/>
    <property type="project" value="UniProtKB-KW"/>
</dbReference>
<evidence type="ECO:0000256" key="11">
    <source>
        <dbReference type="PIRNR" id="PIRNR037404"/>
    </source>
</evidence>
<evidence type="ECO:0000313" key="21">
    <source>
        <dbReference type="RefSeq" id="XP_026761630.2"/>
    </source>
</evidence>
<feature type="region of interest" description="Disordered" evidence="17">
    <location>
        <begin position="947"/>
        <end position="970"/>
    </location>
</feature>
<comment type="subcellular location">
    <subcellularLocation>
        <location evidence="1 11">Nucleus</location>
    </subcellularLocation>
</comment>
<sequence>MPSIVETDDTGEKCNVSGVTVSSKDDSCGPKNENSAYSSNLSIIPSQLSLQQSTCNAKQLTIKSMFSMKRARSPTDNQEKSPNQKKIRSNVDQNKNEVDMIEKNPGAMIVAETAKLYSINESNVDIDKETGKSDSMTQHIDDNTDKSDTSGNNVNEIKQNQDGLYLNSELKSFDNISNVEKCDICGQFLNNSDIIYYQGHPQNAVEEFIALTNDKLVLTSGDEGDIMERPQTNITGFSIFDEQGHLCPIDCGLIENDVRIHMSGYLKSICSDSPDIDEESIPVKDVGPIIEWFIHGFDGGQKNCITLSTEYGEYNLLKPSDDYTPLMNNLYEKIWLSKVVVEYLEEYHYLQPTYEDLLEVLREATIPELNDKQMSEEMLHKHAQFVCDQVVNLETDEDDEPLITLPCMRELIKLMGIKFGKRKFKTKIDYKKVDKKAWTRATTTPLVRKTFESFFTNQLDKTNYELVLRRKRCGICEACQLPDCGECNACKAMAKFGGHGRTKKACVRRLCPNMAVEQANDSEPDDDEEYEKMAEKKHQDKIDDIVPVKLTGNNRKIKWIGEPIKADATKIYYEKVEIEGSELQIGDYVMVETSQPNIPALVARVVYMWKETVNPKLGFFHGEIFIRSSDTVLGEVGDPREVFLGDRCCHGAPLSSILRKAYVEKHQTATDWFKLGGKEIVDDNFEDDGKTYFYKKYYERFTARFEDLPEDPQCPNELRKHRFCPSCERKTKRDSKNIPKISGKLLQKSEIVTETDRTEWTMVTWQNYEYKKGCAVFLRPGTFKLKNSLNSSNSSISQKIEKVDEDIYPEYYRKSDNNLRGSNIDTGEPFCVGYIAAVIAAGDGPLIVPQDIYLKVNVLYRPENTNSRFPQHEDLNVVYWSDEIREVSFSAVVGPCHLIYEPNVPQNCTLQDWLEADPNRFYFRMAYNKQSGQIIDIPQHAMSVGRVDRGKDKGKGKGKSSKPINQNNTKIEDIKIRPLRTLDVFAGCGGLSDGLHQAGIAECKWAIENLEAAAHAYSLNNKNCIVFNEDCNALLKDAIDGVTHSRGGLRLPKQGEVELLCGGPPCQGFSGMNRFNSREYSNFKNSLVASYLSYCDYYRPKYFILENVRNFVAFKKGMVLKLTLRALLDMGYQCTFGILQAGNYGVPQTRRRLIILAAAPGYKLPLYPEPTHVFSRRACSLTTTIDGKRFVTNIQWDDSAPRRTCTIHDAMSDLPRICNGANKIEIEYGSMPESHFQRLIRSKDETAKLRDHICKNMAPLIQARICRIPTTAGSDWRDLPNISVTLSDGTKCKVLQYRYEDKKNGRSRSGALRGVCACAAGGVCSPADKQEHTLIPWCLPHTANRHNNWAGLYGRVSWDGYFSTTVTDPEPMGKQGRVLHPEQPRVVSVRECARSQGFRDTYLFVGSVLDKHRQVGNAVPPPLGAALGREIKKALTSTLIKDQLL</sequence>
<dbReference type="InterPro" id="IPR002857">
    <property type="entry name" value="Znf_CXXC"/>
</dbReference>
<evidence type="ECO:0000256" key="17">
    <source>
        <dbReference type="SAM" id="MobiDB-lite"/>
    </source>
</evidence>
<keyword evidence="20" id="KW-1185">Reference proteome</keyword>
<keyword evidence="2 11" id="KW-0489">Methyltransferase</keyword>
<dbReference type="InterPro" id="IPR022702">
    <property type="entry name" value="Cytosine_MeTrfase1_RFD"/>
</dbReference>
<evidence type="ECO:0000256" key="5">
    <source>
        <dbReference type="ARBA" id="ARBA00022723"/>
    </source>
</evidence>
<feature type="compositionally biased region" description="Basic and acidic residues" evidence="17">
    <location>
        <begin position="139"/>
        <end position="148"/>
    </location>
</feature>
<proteinExistence type="inferred from homology"/>
<reference evidence="21" key="1">
    <citation type="submission" date="2025-08" db="UniProtKB">
        <authorList>
            <consortium name="RefSeq"/>
        </authorList>
    </citation>
    <scope>IDENTIFICATION</scope>
    <source>
        <tissue evidence="21">Whole larvae</tissue>
    </source>
</reference>
<dbReference type="GO" id="GO:0008270">
    <property type="term" value="F:zinc ion binding"/>
    <property type="evidence" value="ECO:0007669"/>
    <property type="project" value="UniProtKB-KW"/>
</dbReference>
<evidence type="ECO:0000256" key="10">
    <source>
        <dbReference type="ARBA" id="ARBA00023242"/>
    </source>
</evidence>
<dbReference type="GeneID" id="113520491"/>
<dbReference type="GO" id="GO:0005634">
    <property type="term" value="C:nucleus"/>
    <property type="evidence" value="ECO:0007669"/>
    <property type="project" value="UniProtKB-SubCell"/>
</dbReference>
<evidence type="ECO:0000256" key="3">
    <source>
        <dbReference type="ARBA" id="ARBA00022679"/>
    </source>
</evidence>
<dbReference type="PROSITE" id="PS51038">
    <property type="entry name" value="BAH"/>
    <property type="match status" value="2"/>
</dbReference>
<evidence type="ECO:0000256" key="16">
    <source>
        <dbReference type="RuleBase" id="RU000417"/>
    </source>
</evidence>
<evidence type="ECO:0000256" key="4">
    <source>
        <dbReference type="ARBA" id="ARBA00022691"/>
    </source>
</evidence>
<dbReference type="InterPro" id="IPR001025">
    <property type="entry name" value="BAH_dom"/>
</dbReference>
<feature type="active site" evidence="12 14">
    <location>
        <position position="1066"/>
    </location>
</feature>
<evidence type="ECO:0000259" key="18">
    <source>
        <dbReference type="PROSITE" id="PS51038"/>
    </source>
</evidence>
<dbReference type="Pfam" id="PF01426">
    <property type="entry name" value="BAH"/>
    <property type="match status" value="2"/>
</dbReference>
<evidence type="ECO:0000256" key="2">
    <source>
        <dbReference type="ARBA" id="ARBA00022603"/>
    </source>
</evidence>
<dbReference type="PANTHER" id="PTHR10629">
    <property type="entry name" value="CYTOSINE-SPECIFIC METHYLTRANSFERASE"/>
    <property type="match status" value="1"/>
</dbReference>
<dbReference type="InParanoid" id="A0A6J1WYY1"/>
<dbReference type="PANTHER" id="PTHR10629:SF52">
    <property type="entry name" value="DNA (CYTOSINE-5)-METHYLTRANSFERASE 1"/>
    <property type="match status" value="1"/>
</dbReference>
<feature type="domain" description="CXXC-type" evidence="19">
    <location>
        <begin position="466"/>
        <end position="512"/>
    </location>
</feature>
<name>A0A6J1WYY1_GALME</name>
<dbReference type="GO" id="GO:0006346">
    <property type="term" value="P:DNA methylation-dependent constitutive heterochromatin formation"/>
    <property type="evidence" value="ECO:0007669"/>
    <property type="project" value="InterPro"/>
</dbReference>
<dbReference type="NCBIfam" id="TIGR00675">
    <property type="entry name" value="dcm"/>
    <property type="match status" value="1"/>
</dbReference>
<dbReference type="PIRSF" id="PIRSF037404">
    <property type="entry name" value="DNMT1"/>
    <property type="match status" value="1"/>
</dbReference>
<dbReference type="Gene3D" id="3.40.50.150">
    <property type="entry name" value="Vaccinia Virus protein VP39"/>
    <property type="match status" value="1"/>
</dbReference>
<dbReference type="CDD" id="cd04760">
    <property type="entry name" value="BAH_Dnmt1_I"/>
    <property type="match status" value="1"/>
</dbReference>
<dbReference type="SUPFAM" id="SSF53335">
    <property type="entry name" value="S-adenosyl-L-methionine-dependent methyltransferases"/>
    <property type="match status" value="1"/>
</dbReference>
<dbReference type="Pfam" id="PF12047">
    <property type="entry name" value="DNMT1-RFD"/>
    <property type="match status" value="1"/>
</dbReference>
<dbReference type="PRINTS" id="PR00105">
    <property type="entry name" value="C5METTRFRASE"/>
</dbReference>
<dbReference type="Pfam" id="PF00145">
    <property type="entry name" value="DNA_methylase"/>
    <property type="match status" value="1"/>
</dbReference>
<evidence type="ECO:0000259" key="19">
    <source>
        <dbReference type="PROSITE" id="PS51058"/>
    </source>
</evidence>
<feature type="domain" description="BAH" evidence="18">
    <location>
        <begin position="581"/>
        <end position="709"/>
    </location>
</feature>